<keyword evidence="1" id="KW-0812">Transmembrane</keyword>
<organism evidence="2 3">
    <name type="scientific">Smittium simulii</name>
    <dbReference type="NCBI Taxonomy" id="133385"/>
    <lineage>
        <taxon>Eukaryota</taxon>
        <taxon>Fungi</taxon>
        <taxon>Fungi incertae sedis</taxon>
        <taxon>Zoopagomycota</taxon>
        <taxon>Kickxellomycotina</taxon>
        <taxon>Harpellomycetes</taxon>
        <taxon>Harpellales</taxon>
        <taxon>Legeriomycetaceae</taxon>
        <taxon>Smittium</taxon>
    </lineage>
</organism>
<dbReference type="EMBL" id="MBFR01000332">
    <property type="protein sequence ID" value="PVU89202.1"/>
    <property type="molecule type" value="Genomic_DNA"/>
</dbReference>
<gene>
    <name evidence="2" type="ORF">BB561_005491</name>
</gene>
<dbReference type="Proteomes" id="UP000245383">
    <property type="component" value="Unassembled WGS sequence"/>
</dbReference>
<evidence type="ECO:0000313" key="2">
    <source>
        <dbReference type="EMBL" id="PVU89202.1"/>
    </source>
</evidence>
<protein>
    <submittedName>
        <fullName evidence="2">Uncharacterized protein</fullName>
    </submittedName>
</protein>
<feature type="transmembrane region" description="Helical" evidence="1">
    <location>
        <begin position="37"/>
        <end position="55"/>
    </location>
</feature>
<dbReference type="OrthoDB" id="73901at2759"/>
<dbReference type="AlphaFoldDB" id="A0A2T9YA49"/>
<feature type="transmembrane region" description="Helical" evidence="1">
    <location>
        <begin position="90"/>
        <end position="112"/>
    </location>
</feature>
<evidence type="ECO:0000256" key="1">
    <source>
        <dbReference type="SAM" id="Phobius"/>
    </source>
</evidence>
<keyword evidence="3" id="KW-1185">Reference proteome</keyword>
<evidence type="ECO:0000313" key="3">
    <source>
        <dbReference type="Proteomes" id="UP000245383"/>
    </source>
</evidence>
<keyword evidence="1" id="KW-0472">Membrane</keyword>
<proteinExistence type="predicted"/>
<sequence length="144" mass="16054">MYIKNSAAFLAERADIGTPSIYLNLVFYSTFLKSNSAVAKAYVVIILLCIIERLLSYSSDLIPIKIPIYFVVTMLRYAIMIAIMTGYIPLFMVICGGLALGQTFVEISRYIVGLKSYDKLINSSNSTQSSRTIKSYPLVDECCC</sequence>
<reference evidence="2 3" key="1">
    <citation type="journal article" date="2018" name="MBio">
        <title>Comparative Genomics Reveals the Core Gene Toolbox for the Fungus-Insect Symbiosis.</title>
        <authorList>
            <person name="Wang Y."/>
            <person name="Stata M."/>
            <person name="Wang W."/>
            <person name="Stajich J.E."/>
            <person name="White M.M."/>
            <person name="Moncalvo J.M."/>
        </authorList>
    </citation>
    <scope>NUCLEOTIDE SEQUENCE [LARGE SCALE GENOMIC DNA]</scope>
    <source>
        <strain evidence="2 3">SWE-8-4</strain>
    </source>
</reference>
<name>A0A2T9YA49_9FUNG</name>
<comment type="caution">
    <text evidence="2">The sequence shown here is derived from an EMBL/GenBank/DDBJ whole genome shotgun (WGS) entry which is preliminary data.</text>
</comment>
<accession>A0A2T9YA49</accession>
<keyword evidence="1" id="KW-1133">Transmembrane helix</keyword>